<proteinExistence type="predicted"/>
<evidence type="ECO:0000313" key="3">
    <source>
        <dbReference type="Proteomes" id="UP000008066"/>
    </source>
</evidence>
<feature type="compositionally biased region" description="Basic and acidic residues" evidence="1">
    <location>
        <begin position="47"/>
        <end position="69"/>
    </location>
</feature>
<reference evidence="2 3" key="1">
    <citation type="journal article" date="2011" name="Cell">
        <title>Insight into structure and assembly of the nuclear pore complex by utilizing the genome of a eukaryotic thermophile.</title>
        <authorList>
            <person name="Amlacher S."/>
            <person name="Sarges P."/>
            <person name="Flemming D."/>
            <person name="van Noort V."/>
            <person name="Kunze R."/>
            <person name="Devos D.P."/>
            <person name="Arumugam M."/>
            <person name="Bork P."/>
            <person name="Hurt E."/>
        </authorList>
    </citation>
    <scope>NUCLEOTIDE SEQUENCE [LARGE SCALE GENOMIC DNA]</scope>
    <source>
        <strain evidence="3">DSM 1495 / CBS 144.50 / IMI 039719</strain>
    </source>
</reference>
<dbReference type="OMA" id="HYMEESA"/>
<feature type="region of interest" description="Disordered" evidence="1">
    <location>
        <begin position="1"/>
        <end position="86"/>
    </location>
</feature>
<evidence type="ECO:0000313" key="2">
    <source>
        <dbReference type="EMBL" id="EGS18376.1"/>
    </source>
</evidence>
<keyword evidence="3" id="KW-1185">Reference proteome</keyword>
<evidence type="ECO:0000256" key="1">
    <source>
        <dbReference type="SAM" id="MobiDB-lite"/>
    </source>
</evidence>
<dbReference type="KEGG" id="cthr:CTHT_0064010"/>
<dbReference type="Proteomes" id="UP000008066">
    <property type="component" value="Unassembled WGS sequence"/>
</dbReference>
<dbReference type="PANTHER" id="PTHR39475:SF1">
    <property type="entry name" value="CONIDIATION-SPECIFIC PROTEIN 6"/>
    <property type="match status" value="1"/>
</dbReference>
<dbReference type="OrthoDB" id="3358750at2759"/>
<accession>G0SEJ9</accession>
<dbReference type="EMBL" id="GL988046">
    <property type="protein sequence ID" value="EGS18376.1"/>
    <property type="molecule type" value="Genomic_DNA"/>
</dbReference>
<protein>
    <submittedName>
        <fullName evidence="2">Uncharacterized protein</fullName>
    </submittedName>
</protein>
<organism evidence="3">
    <name type="scientific">Chaetomium thermophilum (strain DSM 1495 / CBS 144.50 / IMI 039719)</name>
    <name type="common">Thermochaetoides thermophila</name>
    <dbReference type="NCBI Taxonomy" id="759272"/>
    <lineage>
        <taxon>Eukaryota</taxon>
        <taxon>Fungi</taxon>
        <taxon>Dikarya</taxon>
        <taxon>Ascomycota</taxon>
        <taxon>Pezizomycotina</taxon>
        <taxon>Sordariomycetes</taxon>
        <taxon>Sordariomycetidae</taxon>
        <taxon>Sordariales</taxon>
        <taxon>Chaetomiaceae</taxon>
        <taxon>Thermochaetoides</taxon>
    </lineage>
</organism>
<feature type="compositionally biased region" description="Basic and acidic residues" evidence="1">
    <location>
        <begin position="23"/>
        <end position="37"/>
    </location>
</feature>
<gene>
    <name evidence="2" type="ORF">CTHT_0064010</name>
</gene>
<dbReference type="HOGENOM" id="CLU_135765_1_0_1"/>
<dbReference type="AlphaFoldDB" id="G0SEJ9"/>
<name>G0SEJ9_CHATD</name>
<dbReference type="eggNOG" id="ENOG502T1D5">
    <property type="taxonomic scope" value="Eukaryota"/>
</dbReference>
<sequence length="121" mass="14185">MSFQGHSNVGFPSLYESSNQKNTRQEEVEELTRRSGENVKAFLNKSQMDEVNRLREKEIEKKRQERLQKDPTFAATLHGNKPHKGAIIDKELQEEDEAILRRKAESQAMKKERRMSTGRRQ</sequence>
<dbReference type="RefSeq" id="XP_006696707.1">
    <property type="nucleotide sequence ID" value="XM_006696644.1"/>
</dbReference>
<dbReference type="PANTHER" id="PTHR39475">
    <property type="entry name" value="CONIDIATION-SPECIFIC PROTEIN 6"/>
    <property type="match status" value="1"/>
</dbReference>
<dbReference type="GeneID" id="18260439"/>